<dbReference type="PANTHER" id="PTHR13140">
    <property type="entry name" value="MYOSIN"/>
    <property type="match status" value="1"/>
</dbReference>
<dbReference type="PRINTS" id="PR00193">
    <property type="entry name" value="MYOSINHEAVY"/>
</dbReference>
<dbReference type="Gene3D" id="3.40.850.10">
    <property type="entry name" value="Kinesin motor domain"/>
    <property type="match status" value="1"/>
</dbReference>
<keyword evidence="2 8" id="KW-0547">Nucleotide-binding</keyword>
<dbReference type="Pfam" id="PF02736">
    <property type="entry name" value="Myosin_N"/>
    <property type="match status" value="1"/>
</dbReference>
<evidence type="ECO:0000256" key="7">
    <source>
        <dbReference type="ARBA" id="ARBA00023203"/>
    </source>
</evidence>
<feature type="coiled-coil region" evidence="9">
    <location>
        <begin position="1074"/>
        <end position="1129"/>
    </location>
</feature>
<feature type="region of interest" description="Actin-binding" evidence="8">
    <location>
        <begin position="667"/>
        <end position="689"/>
    </location>
</feature>
<evidence type="ECO:0000256" key="9">
    <source>
        <dbReference type="SAM" id="Coils"/>
    </source>
</evidence>
<evidence type="ECO:0000256" key="5">
    <source>
        <dbReference type="ARBA" id="ARBA00023123"/>
    </source>
</evidence>
<dbReference type="Gene3D" id="3.30.70.1590">
    <property type="match status" value="1"/>
</dbReference>
<dbReference type="Gene3D" id="1.10.10.820">
    <property type="match status" value="1"/>
</dbReference>
<dbReference type="SMART" id="SM00242">
    <property type="entry name" value="MYSc"/>
    <property type="match status" value="1"/>
</dbReference>
<evidence type="ECO:0000256" key="10">
    <source>
        <dbReference type="SAM" id="MobiDB-lite"/>
    </source>
</evidence>
<comment type="caution">
    <text evidence="12">The sequence shown here is derived from an EMBL/GenBank/DDBJ whole genome shotgun (WGS) entry which is preliminary data.</text>
</comment>
<feature type="domain" description="Myosin motor" evidence="11">
    <location>
        <begin position="85"/>
        <end position="795"/>
    </location>
</feature>
<evidence type="ECO:0000256" key="4">
    <source>
        <dbReference type="ARBA" id="ARBA00023054"/>
    </source>
</evidence>
<dbReference type="SUPFAM" id="SSF52540">
    <property type="entry name" value="P-loop containing nucleoside triphosphate hydrolases"/>
    <property type="match status" value="1"/>
</dbReference>
<dbReference type="InterPro" id="IPR001609">
    <property type="entry name" value="Myosin_head_motor_dom-like"/>
</dbReference>
<keyword evidence="4 9" id="KW-0175">Coiled coil</keyword>
<protein>
    <recommendedName>
        <fullName evidence="11">Myosin motor domain-containing protein</fullName>
    </recommendedName>
</protein>
<evidence type="ECO:0000256" key="8">
    <source>
        <dbReference type="PROSITE-ProRule" id="PRU00782"/>
    </source>
</evidence>
<gene>
    <name evidence="12" type="primary">Necator_chrIII.g9183</name>
    <name evidence="12" type="ORF">RB195_008418</name>
</gene>
<evidence type="ECO:0000256" key="6">
    <source>
        <dbReference type="ARBA" id="ARBA00023175"/>
    </source>
</evidence>
<dbReference type="CDD" id="cd01377">
    <property type="entry name" value="MYSc_class_II"/>
    <property type="match status" value="1"/>
</dbReference>
<dbReference type="Proteomes" id="UP001303046">
    <property type="component" value="Unassembled WGS sequence"/>
</dbReference>
<keyword evidence="13" id="KW-1185">Reference proteome</keyword>
<dbReference type="Gene3D" id="4.10.270.10">
    <property type="entry name" value="Myosin, subunit A"/>
    <property type="match status" value="1"/>
</dbReference>
<organism evidence="12 13">
    <name type="scientific">Necator americanus</name>
    <name type="common">Human hookworm</name>
    <dbReference type="NCBI Taxonomy" id="51031"/>
    <lineage>
        <taxon>Eukaryota</taxon>
        <taxon>Metazoa</taxon>
        <taxon>Ecdysozoa</taxon>
        <taxon>Nematoda</taxon>
        <taxon>Chromadorea</taxon>
        <taxon>Rhabditida</taxon>
        <taxon>Rhabditina</taxon>
        <taxon>Rhabditomorpha</taxon>
        <taxon>Strongyloidea</taxon>
        <taxon>Ancylostomatidae</taxon>
        <taxon>Bunostominae</taxon>
        <taxon>Necator</taxon>
    </lineage>
</organism>
<name>A0ABR1CPD1_NECAM</name>
<evidence type="ECO:0000256" key="3">
    <source>
        <dbReference type="ARBA" id="ARBA00022840"/>
    </source>
</evidence>
<dbReference type="PANTHER" id="PTHR13140:SF857">
    <property type="entry name" value="MYOSIN-11"/>
    <property type="match status" value="1"/>
</dbReference>
<dbReference type="InterPro" id="IPR027417">
    <property type="entry name" value="P-loop_NTPase"/>
</dbReference>
<evidence type="ECO:0000313" key="12">
    <source>
        <dbReference type="EMBL" id="KAK6739915.1"/>
    </source>
</evidence>
<feature type="region of interest" description="Disordered" evidence="10">
    <location>
        <begin position="903"/>
        <end position="959"/>
    </location>
</feature>
<keyword evidence="7 8" id="KW-0009">Actin-binding</keyword>
<dbReference type="InterPro" id="IPR036961">
    <property type="entry name" value="Kinesin_motor_dom_sf"/>
</dbReference>
<comment type="similarity">
    <text evidence="1 8">Belongs to the TRAFAC class myosin-kinesin ATPase superfamily. Myosin family.</text>
</comment>
<reference evidence="12 13" key="1">
    <citation type="submission" date="2023-08" db="EMBL/GenBank/DDBJ databases">
        <title>A Necator americanus chromosomal reference genome.</title>
        <authorList>
            <person name="Ilik V."/>
            <person name="Petrzelkova K.J."/>
            <person name="Pardy F."/>
            <person name="Fuh T."/>
            <person name="Niatou-Singa F.S."/>
            <person name="Gouil Q."/>
            <person name="Baker L."/>
            <person name="Ritchie M.E."/>
            <person name="Jex A.R."/>
            <person name="Gazzola D."/>
            <person name="Li H."/>
            <person name="Toshio Fujiwara R."/>
            <person name="Zhan B."/>
            <person name="Aroian R.V."/>
            <person name="Pafco B."/>
            <person name="Schwarz E.M."/>
        </authorList>
    </citation>
    <scope>NUCLEOTIDE SEQUENCE [LARGE SCALE GENOMIC DNA]</scope>
    <source>
        <strain evidence="12 13">Aroian</strain>
        <tissue evidence="12">Whole animal</tissue>
    </source>
</reference>
<evidence type="ECO:0000259" key="11">
    <source>
        <dbReference type="PROSITE" id="PS51456"/>
    </source>
</evidence>
<keyword evidence="5 8" id="KW-0518">Myosin</keyword>
<evidence type="ECO:0000256" key="1">
    <source>
        <dbReference type="ARBA" id="ARBA00008314"/>
    </source>
</evidence>
<dbReference type="InterPro" id="IPR004009">
    <property type="entry name" value="SH3_Myosin"/>
</dbReference>
<evidence type="ECO:0000256" key="2">
    <source>
        <dbReference type="ARBA" id="ARBA00022741"/>
    </source>
</evidence>
<accession>A0ABR1CPD1</accession>
<keyword evidence="3 8" id="KW-0067">ATP-binding</keyword>
<dbReference type="Pfam" id="PF00063">
    <property type="entry name" value="Myosin_head"/>
    <property type="match status" value="1"/>
</dbReference>
<dbReference type="PROSITE" id="PS51456">
    <property type="entry name" value="MYOSIN_MOTOR"/>
    <property type="match status" value="1"/>
</dbReference>
<evidence type="ECO:0000313" key="13">
    <source>
        <dbReference type="Proteomes" id="UP001303046"/>
    </source>
</evidence>
<dbReference type="InterPro" id="IPR008989">
    <property type="entry name" value="Myosin_S1_N"/>
</dbReference>
<dbReference type="EMBL" id="JAVFWL010000003">
    <property type="protein sequence ID" value="KAK6739915.1"/>
    <property type="molecule type" value="Genomic_DNA"/>
</dbReference>
<proteinExistence type="inferred from homology"/>
<keyword evidence="6 8" id="KW-0505">Motor protein</keyword>
<dbReference type="Gene3D" id="1.20.120.720">
    <property type="entry name" value="Myosin VI head, motor domain, U50 subdomain"/>
    <property type="match status" value="1"/>
</dbReference>
<feature type="binding site" evidence="8">
    <location>
        <begin position="178"/>
        <end position="185"/>
    </location>
    <ligand>
        <name>ATP</name>
        <dbReference type="ChEBI" id="CHEBI:30616"/>
    </ligand>
</feature>
<dbReference type="Gene3D" id="2.30.30.360">
    <property type="entry name" value="Myosin S1 fragment, N-terminal"/>
    <property type="match status" value="1"/>
</dbReference>
<dbReference type="Gene3D" id="1.20.58.530">
    <property type="match status" value="1"/>
</dbReference>
<sequence>MVELDYMLDPGWKYLRLPDDQQLQEQAARRFDNKTHTWVPDTAEGFVIASIGVEEGNHYTLTMPDGTTKKMGKEECQEINPAKFEKVEDMSSLTFLNEASVLHNLRQRYYSMMIYTYSGLFCVFINPYKMLPIYTDTVQAMYVNKRRSEMPPHLFAVSDEAYRNMMTDHENQSVLITGESGAGKTENTKKVIAYFANIGAQSKKSPAERSVRFKDEVENSLENQVVQANPAIEAFGNGATVRNYNSSRYGKFIRIHFDKRGKLVGGDIEHYLLEKSRVIKQAPGERSYHIFYQIFTQRKLRDLFLLGDDIHQYKFVSQAEITVPGMDDKEEFRITDNAFNVMHFSDREKHDLYKTCAAIMHMSRFCFKQKPREEQAEVDSMDGPMSAAKLFGIDADQFIGALVQPRIKVGSEWVHKSQNKQQVDWAVGALAKAIYSRMFTWLIARVNQTLSTNLESSANYIGVLDIAGFEIFDSNSFEQLWINFVNEKLQQFFNHHMFVLEQEEYQREGIHWEFIDFGLDLQSCIELIEKPLGIISVLDEECILPKANDTTYVDKLNNLHLGKHPNFQKAKPPRGNQAAAHFAIVHYAGTVRYNADQWLDKNKDPLNDSAVAVLKSSDKTGLIYKIWEDYITEVDREELSARGITQERKKGKSSSFLTVSTLYRESLSSLMAMLHTTHPHFIRCIIPNEKKTSGLIDAPLVLNQLTCNGVLEGIRICRKGFPNRMTFKDFRFRYAILAADQACVEDPAEASKKMLERLFNEKKIDEDKVKLGTTKSAVRRYLAQSQYHQLLKQQAAYEIIQQNVRQWTTLRLWPWYRLFTRLKPLLKGMKTNAEVEELERKVKELEELSATEEQQRRKYEDDLRVKTEQFEETRAALEREKMLMEKRNQEIEDLHKQLKTEAERIEETSRKAKELERDKAREAKEWAEKEKQLTTEAEAERTRAKHLTEKLSNELKTQQDENQKLISQRKAQELAITEITDRLDVLQERHDRAESQKKQLQERLDSSLEELVVEKRRKDDYARANKKLENQARANDEQLKLIEREKHMLDLDCKRKQEDIKLLKQRATDDANLILKLQVNIRKLIARITNLEEELELERKGRNKAEHQREGLQTDIDAIQLQMEEANGRLSTQTHLYKLCAEEMSTLKREIQKKNMCHESYLADLCSMQHITVNNLRALRNQAANLESEANRVLSARNAIVDLSAIPQIYLTADDTDGEGSI</sequence>
<feature type="coiled-coil region" evidence="9">
    <location>
        <begin position="1169"/>
        <end position="1196"/>
    </location>
</feature>